<protein>
    <submittedName>
        <fullName evidence="3">Universal stress protein</fullName>
    </submittedName>
</protein>
<evidence type="ECO:0000259" key="2">
    <source>
        <dbReference type="Pfam" id="PF00582"/>
    </source>
</evidence>
<dbReference type="CDD" id="cd00293">
    <property type="entry name" value="USP-like"/>
    <property type="match status" value="1"/>
</dbReference>
<dbReference type="EMBL" id="JBHTAH010000010">
    <property type="protein sequence ID" value="MFC7070447.1"/>
    <property type="molecule type" value="Genomic_DNA"/>
</dbReference>
<dbReference type="Gene3D" id="3.40.50.620">
    <property type="entry name" value="HUPs"/>
    <property type="match status" value="1"/>
</dbReference>
<name>A0ABD5WB15_9EURY</name>
<dbReference type="GeneID" id="81125036"/>
<evidence type="ECO:0000313" key="4">
    <source>
        <dbReference type="Proteomes" id="UP001596461"/>
    </source>
</evidence>
<dbReference type="SUPFAM" id="SSF52402">
    <property type="entry name" value="Adenine nucleotide alpha hydrolases-like"/>
    <property type="match status" value="1"/>
</dbReference>
<proteinExistence type="inferred from homology"/>
<keyword evidence="4" id="KW-1185">Reference proteome</keyword>
<evidence type="ECO:0000256" key="1">
    <source>
        <dbReference type="ARBA" id="ARBA00008791"/>
    </source>
</evidence>
<dbReference type="InterPro" id="IPR006015">
    <property type="entry name" value="Universal_stress_UspA"/>
</dbReference>
<dbReference type="PRINTS" id="PR01438">
    <property type="entry name" value="UNVRSLSTRESS"/>
</dbReference>
<dbReference type="Pfam" id="PF00582">
    <property type="entry name" value="Usp"/>
    <property type="match status" value="1"/>
</dbReference>
<comment type="caution">
    <text evidence="3">The sequence shown here is derived from an EMBL/GenBank/DDBJ whole genome shotgun (WGS) entry which is preliminary data.</text>
</comment>
<dbReference type="PANTHER" id="PTHR46268:SF6">
    <property type="entry name" value="UNIVERSAL STRESS PROTEIN UP12"/>
    <property type="match status" value="1"/>
</dbReference>
<dbReference type="InterPro" id="IPR014729">
    <property type="entry name" value="Rossmann-like_a/b/a_fold"/>
</dbReference>
<accession>A0ABD5WB15</accession>
<evidence type="ECO:0000313" key="3">
    <source>
        <dbReference type="EMBL" id="MFC7070447.1"/>
    </source>
</evidence>
<feature type="domain" description="UspA" evidence="2">
    <location>
        <begin position="4"/>
        <end position="139"/>
    </location>
</feature>
<comment type="similarity">
    <text evidence="1">Belongs to the universal stress protein A family.</text>
</comment>
<gene>
    <name evidence="3" type="ORF">ACFQL9_12415</name>
</gene>
<sequence>MPGFDTIVVATDGSESVSRAVTVALDLAERFDAAVHALYVVDSGEVDSSPDAVREQMRNALQERGGAAIVEVQKRAGRDVTAVVREGRPANEIADYAREIDADLVATGTRGRHGENRFLIGSVAERVVRTCPVPVLTVRQLEGDADEGDADAAA</sequence>
<dbReference type="RefSeq" id="WP_284033115.1">
    <property type="nucleotide sequence ID" value="NZ_CP126154.1"/>
</dbReference>
<dbReference type="AlphaFoldDB" id="A0ABD5WB15"/>
<dbReference type="PANTHER" id="PTHR46268">
    <property type="entry name" value="STRESS RESPONSE PROTEIN NHAX"/>
    <property type="match status" value="1"/>
</dbReference>
<reference evidence="3 4" key="1">
    <citation type="journal article" date="2019" name="Int. J. Syst. Evol. Microbiol.">
        <title>The Global Catalogue of Microorganisms (GCM) 10K type strain sequencing project: providing services to taxonomists for standard genome sequencing and annotation.</title>
        <authorList>
            <consortium name="The Broad Institute Genomics Platform"/>
            <consortium name="The Broad Institute Genome Sequencing Center for Infectious Disease"/>
            <person name="Wu L."/>
            <person name="Ma J."/>
        </authorList>
    </citation>
    <scope>NUCLEOTIDE SEQUENCE [LARGE SCALE GENOMIC DNA]</scope>
    <source>
        <strain evidence="3 4">DT31</strain>
    </source>
</reference>
<dbReference type="Proteomes" id="UP001596461">
    <property type="component" value="Unassembled WGS sequence"/>
</dbReference>
<dbReference type="InterPro" id="IPR006016">
    <property type="entry name" value="UspA"/>
</dbReference>
<organism evidence="3 4">
    <name type="scientific">Halobaculum lipolyticum</name>
    <dbReference type="NCBI Taxonomy" id="3032001"/>
    <lineage>
        <taxon>Archaea</taxon>
        <taxon>Methanobacteriati</taxon>
        <taxon>Methanobacteriota</taxon>
        <taxon>Stenosarchaea group</taxon>
        <taxon>Halobacteria</taxon>
        <taxon>Halobacteriales</taxon>
        <taxon>Haloferacaceae</taxon>
        <taxon>Halobaculum</taxon>
    </lineage>
</organism>